<dbReference type="SUPFAM" id="SSF51905">
    <property type="entry name" value="FAD/NAD(P)-binding domain"/>
    <property type="match status" value="1"/>
</dbReference>
<dbReference type="Pfam" id="PF01494">
    <property type="entry name" value="FAD_binding_3"/>
    <property type="match status" value="1"/>
</dbReference>
<keyword evidence="3" id="KW-1185">Reference proteome</keyword>
<dbReference type="AlphaFoldDB" id="A0A840NEH6"/>
<proteinExistence type="predicted"/>
<gene>
    <name evidence="2" type="ORF">BJ969_003418</name>
</gene>
<accession>A0A840NEH6</accession>
<dbReference type="Gene3D" id="3.30.9.10">
    <property type="entry name" value="D-Amino Acid Oxidase, subunit A, domain 2"/>
    <property type="match status" value="1"/>
</dbReference>
<name>A0A840NEH6_9PSEU</name>
<dbReference type="PRINTS" id="PR00420">
    <property type="entry name" value="RNGMNOXGNASE"/>
</dbReference>
<evidence type="ECO:0000313" key="2">
    <source>
        <dbReference type="EMBL" id="MBB5070330.1"/>
    </source>
</evidence>
<evidence type="ECO:0000259" key="1">
    <source>
        <dbReference type="Pfam" id="PF01494"/>
    </source>
</evidence>
<comment type="caution">
    <text evidence="2">The sequence shown here is derived from an EMBL/GenBank/DDBJ whole genome shotgun (WGS) entry which is preliminary data.</text>
</comment>
<dbReference type="InterPro" id="IPR051704">
    <property type="entry name" value="FAD_aromatic-hydroxylase"/>
</dbReference>
<evidence type="ECO:0000313" key="3">
    <source>
        <dbReference type="Proteomes" id="UP000580474"/>
    </source>
</evidence>
<dbReference type="EMBL" id="JACHIV010000001">
    <property type="protein sequence ID" value="MBB5070330.1"/>
    <property type="molecule type" value="Genomic_DNA"/>
</dbReference>
<dbReference type="PANTHER" id="PTHR46865:SF8">
    <property type="entry name" value="POSSIBLE OXIDOREDUCTASE"/>
    <property type="match status" value="1"/>
</dbReference>
<sequence>MDGTRAGRVLVVGTGISGVATAARLRDAGWRPVLVERAAARRSGGYFVALFGAGKAAAERLGVLGSLHDRSATKQHLDVDRHNRQRSGLAFGDIPGRPWLMTRGDVERAVFARLQSDVEIRFSTVPTAIAQDDDGVDVTLLDTASGSSTRERFDLVVGADGLRSTVRSLVFGPHDACLKRQHHMIAAFQHPGTPPGLEEGQGATLLEPGRSLWVFAFSDHPPTILLSYRTDDVDAEFTRSPAESVRVAFGPQPLGAMLEDVVTALDDSDEALFDSVEEVHLDTWHRGRVVLVGDAAWCVTLYAGMGVSAGLAGADVLAAALEQHPGDLQTALSEWERVLRPHIDAYQASAPAQRKIFVMDGRWEIRLRRMVPKLTKTRLGRRLVQRLMPNMDATEARKAVDIVGEALKSLHSRENH</sequence>
<dbReference type="Proteomes" id="UP000580474">
    <property type="component" value="Unassembled WGS sequence"/>
</dbReference>
<dbReference type="InterPro" id="IPR002938">
    <property type="entry name" value="FAD-bd"/>
</dbReference>
<dbReference type="GO" id="GO:0071949">
    <property type="term" value="F:FAD binding"/>
    <property type="evidence" value="ECO:0007669"/>
    <property type="project" value="InterPro"/>
</dbReference>
<reference evidence="2 3" key="1">
    <citation type="submission" date="2020-08" db="EMBL/GenBank/DDBJ databases">
        <title>Sequencing the genomes of 1000 actinobacteria strains.</title>
        <authorList>
            <person name="Klenk H.-P."/>
        </authorList>
    </citation>
    <scope>NUCLEOTIDE SEQUENCE [LARGE SCALE GENOMIC DNA]</scope>
    <source>
        <strain evidence="2 3">DSM 45582</strain>
    </source>
</reference>
<dbReference type="InterPro" id="IPR036188">
    <property type="entry name" value="FAD/NAD-bd_sf"/>
</dbReference>
<dbReference type="RefSeq" id="WP_184479878.1">
    <property type="nucleotide sequence ID" value="NZ_JACHIV010000001.1"/>
</dbReference>
<protein>
    <submittedName>
        <fullName evidence="2">2-polyprenyl-6-methoxyphenol hydroxylase-like FAD-dependent oxidoreductase</fullName>
    </submittedName>
</protein>
<dbReference type="Gene3D" id="3.50.50.60">
    <property type="entry name" value="FAD/NAD(P)-binding domain"/>
    <property type="match status" value="1"/>
</dbReference>
<feature type="domain" description="FAD-binding" evidence="1">
    <location>
        <begin position="9"/>
        <end position="168"/>
    </location>
</feature>
<organism evidence="2 3">
    <name type="scientific">Saccharopolyspora gloriosae</name>
    <dbReference type="NCBI Taxonomy" id="455344"/>
    <lineage>
        <taxon>Bacteria</taxon>
        <taxon>Bacillati</taxon>
        <taxon>Actinomycetota</taxon>
        <taxon>Actinomycetes</taxon>
        <taxon>Pseudonocardiales</taxon>
        <taxon>Pseudonocardiaceae</taxon>
        <taxon>Saccharopolyspora</taxon>
    </lineage>
</organism>
<dbReference type="PANTHER" id="PTHR46865">
    <property type="entry name" value="OXIDOREDUCTASE-RELATED"/>
    <property type="match status" value="1"/>
</dbReference>